<dbReference type="PROSITE" id="PS51208">
    <property type="entry name" value="AUTOTRANSPORTER"/>
    <property type="match status" value="1"/>
</dbReference>
<dbReference type="InterPro" id="IPR051551">
    <property type="entry name" value="Autotransporter_adhesion"/>
</dbReference>
<dbReference type="PANTHER" id="PTHR35037:SF3">
    <property type="entry name" value="C-TERMINAL REGION OF AIDA-LIKE PROTEIN"/>
    <property type="match status" value="1"/>
</dbReference>
<evidence type="ECO:0000256" key="3">
    <source>
        <dbReference type="SAM" id="MobiDB-lite"/>
    </source>
</evidence>
<evidence type="ECO:0000256" key="1">
    <source>
        <dbReference type="ARBA" id="ARBA00022729"/>
    </source>
</evidence>
<dbReference type="NCBIfam" id="TIGR01414">
    <property type="entry name" value="autotrans_barl"/>
    <property type="match status" value="1"/>
</dbReference>
<dbReference type="Pfam" id="PF18883">
    <property type="entry name" value="AC_1"/>
    <property type="match status" value="1"/>
</dbReference>
<dbReference type="InterPro" id="IPR043990">
    <property type="entry name" value="AC_1"/>
</dbReference>
<dbReference type="CDD" id="cd01344">
    <property type="entry name" value="PL2_Passenger_AT"/>
    <property type="match status" value="1"/>
</dbReference>
<dbReference type="Proteomes" id="UP001501083">
    <property type="component" value="Unassembled WGS sequence"/>
</dbReference>
<evidence type="ECO:0000259" key="4">
    <source>
        <dbReference type="PROSITE" id="PS51208"/>
    </source>
</evidence>
<feature type="compositionally biased region" description="Low complexity" evidence="3">
    <location>
        <begin position="1429"/>
        <end position="1445"/>
    </location>
</feature>
<comment type="caution">
    <text evidence="5">The sequence shown here is derived from an EMBL/GenBank/DDBJ whole genome shotgun (WGS) entry which is preliminary data.</text>
</comment>
<dbReference type="NCBIfam" id="TIGR02601">
    <property type="entry name" value="autotrns_rpt"/>
    <property type="match status" value="3"/>
</dbReference>
<feature type="region of interest" description="Disordered" evidence="3">
    <location>
        <begin position="1429"/>
        <end position="1460"/>
    </location>
</feature>
<dbReference type="Pfam" id="PF13018">
    <property type="entry name" value="ESPR"/>
    <property type="match status" value="1"/>
</dbReference>
<dbReference type="InterPro" id="IPR024973">
    <property type="entry name" value="ESPR"/>
</dbReference>
<dbReference type="RefSeq" id="WP_158985074.1">
    <property type="nucleotide sequence ID" value="NZ_BAABKY010000002.1"/>
</dbReference>
<keyword evidence="6" id="KW-1185">Reference proteome</keyword>
<evidence type="ECO:0000313" key="6">
    <source>
        <dbReference type="Proteomes" id="UP001501083"/>
    </source>
</evidence>
<feature type="domain" description="Autotransporter" evidence="4">
    <location>
        <begin position="1497"/>
        <end position="1781"/>
    </location>
</feature>
<dbReference type="InterPro" id="IPR011050">
    <property type="entry name" value="Pectin_lyase_fold/virulence"/>
</dbReference>
<dbReference type="InterPro" id="IPR006315">
    <property type="entry name" value="OM_autotransptr_brl_dom"/>
</dbReference>
<proteinExistence type="predicted"/>
<accession>A0ABP9LFU4</accession>
<keyword evidence="1" id="KW-0732">Signal</keyword>
<keyword evidence="2" id="KW-0843">Virulence</keyword>
<dbReference type="InterPro" id="IPR036709">
    <property type="entry name" value="Autotransporte_beta_dom_sf"/>
</dbReference>
<organism evidence="5 6">
    <name type="scientific">Lysobacter panacisoli</name>
    <dbReference type="NCBI Taxonomy" id="1255263"/>
    <lineage>
        <taxon>Bacteria</taxon>
        <taxon>Pseudomonadati</taxon>
        <taxon>Pseudomonadota</taxon>
        <taxon>Gammaproteobacteria</taxon>
        <taxon>Lysobacterales</taxon>
        <taxon>Lysobacteraceae</taxon>
        <taxon>Lysobacter</taxon>
    </lineage>
</organism>
<dbReference type="SMART" id="SM00869">
    <property type="entry name" value="Autotransporter"/>
    <property type="match status" value="1"/>
</dbReference>
<protein>
    <recommendedName>
        <fullName evidence="4">Autotransporter domain-containing protein</fullName>
    </recommendedName>
</protein>
<dbReference type="EMBL" id="BAABKY010000002">
    <property type="protein sequence ID" value="GAA5077235.1"/>
    <property type="molecule type" value="Genomic_DNA"/>
</dbReference>
<dbReference type="InterPro" id="IPR012332">
    <property type="entry name" value="Autotransporter_pectin_lyase_C"/>
</dbReference>
<dbReference type="NCBIfam" id="TIGR04393">
    <property type="entry name" value="rpt_T5SS_PEPC"/>
    <property type="match status" value="1"/>
</dbReference>
<name>A0ABP9LFU4_9GAMM</name>
<reference evidence="6" key="1">
    <citation type="journal article" date="2019" name="Int. J. Syst. Evol. Microbiol.">
        <title>The Global Catalogue of Microorganisms (GCM) 10K type strain sequencing project: providing services to taxonomists for standard genome sequencing and annotation.</title>
        <authorList>
            <consortium name="The Broad Institute Genomics Platform"/>
            <consortium name="The Broad Institute Genome Sequencing Center for Infectious Disease"/>
            <person name="Wu L."/>
            <person name="Ma J."/>
        </authorList>
    </citation>
    <scope>NUCLEOTIDE SEQUENCE [LARGE SCALE GENOMIC DNA]</scope>
    <source>
        <strain evidence="6">JCM 19212</strain>
    </source>
</reference>
<dbReference type="Gene3D" id="2.160.20.20">
    <property type="match status" value="1"/>
</dbReference>
<dbReference type="Pfam" id="PF12951">
    <property type="entry name" value="PATR"/>
    <property type="match status" value="4"/>
</dbReference>
<dbReference type="InterPro" id="IPR013425">
    <property type="entry name" value="Autotrns_rpt"/>
</dbReference>
<feature type="region of interest" description="Disordered" evidence="3">
    <location>
        <begin position="1555"/>
        <end position="1575"/>
    </location>
</feature>
<evidence type="ECO:0000256" key="2">
    <source>
        <dbReference type="ARBA" id="ARBA00023026"/>
    </source>
</evidence>
<dbReference type="InterPro" id="IPR005546">
    <property type="entry name" value="Autotransporte_beta"/>
</dbReference>
<dbReference type="SUPFAM" id="SSF51126">
    <property type="entry name" value="Pectin lyase-like"/>
    <property type="match status" value="3"/>
</dbReference>
<evidence type="ECO:0000313" key="5">
    <source>
        <dbReference type="EMBL" id="GAA5077235.1"/>
    </source>
</evidence>
<gene>
    <name evidence="5" type="ORF">GCM10025759_22930</name>
</gene>
<dbReference type="SUPFAM" id="SSF103515">
    <property type="entry name" value="Autotransporter"/>
    <property type="match status" value="1"/>
</dbReference>
<sequence>MNKIYRIVWSQALRTWVVVSELTAARGKSASGRRVAGGALALVLSSALLQAHAVTVIPDTPSGVTPFTLSPTADNTYLLGAGTSYVDTAGNGIVAPTGTAWTFTNNGTIGGSAIGLLVQGSNSNIFNNGIVNSGTSGISLSGAANTTVTLGTGSQFNPAGGTALLTTGNTNRLVLTGTGSENDNFGGTLNSGWASLNSTAGSVWTLGGNVTTATGGAGQVQVSGDLTLNGAVQGNGGSAVTTTVNNGGTLRLGSGGTTGSVNGSIANNGSLIVNRDGNLTLGVITGTGTLEKAGSGTTTLSAGTNYSGATTVSGGTLNVSFVDALRNSSSVHVAAGATLQGAPAVSGIFSTVNNLSGDAGSQVVGFDSLNLVNDRDTTFAGSVTSGGVTVGTVQKLGSGTLTLTSNSPQLWRAANVLGGTLEVADGGQLKTGAGGVNIKNATGDATMRVRDGGSLSTTGVYVDRGQLQVLQGGATTATALRVGSAMGDSGSITVADGGRLSMTSPLFDGRIGVSGTGTLDVQRGGVVETIGSVNVGLNAGSSGTATIDGAGSTWTSAGQTTIGNSGTGFVTVDHDATMQASRVVLGNNAGSVGSLGLLNGGTLTTGQVAAGAGTASFAMDDGVLRASAASTDFISGLVNGVNLLSGGGTIDSNGFDVASSSSVTGVGALDKAGAGTLTLNAASDYSGGSNVHAGTLAITRSDALGSGTATVDSGATLAVAPTTAGDFTFNNALAGSGLFTVGLVDTTNAFAFSDASGGFAGTAQLGNSRFDLSGTNTAALANATLQLDAGNTTTVGTGTQTIGGLNLNGGRVVFPGVRVPGSASADASIAVGDLALNGGEIALDLASSGLVNHPTPSGDANLLSQDDDVQLQLIAANGAVTGSGSNLAFIDATTQQPISNALQTNVIEGGNVVAVADHDFIFNTVDAAGQQGLFVGYGLRQLNVQDGQTLTLAPDAGATGLDTDLAAKVTGTGHLAIDAGANLVSLSNSANDYTGETHVQTGTLRMDNDHVLGATSLLDVATGASADLNGHSQTVGKLVTQAGSHLQLDGALTISDAQRTSGDPLGGTIEANTLAGSGTLTLDPSIVEVNGANAAYTGNVDVIDGSQLILNDVQGVGDTGTITLAAGGDRLTLGNVTAAPGTSPNGTLAKQLAGAGTVALRDSANVTLSGDNSAFAGDFDIASGTTLAASQPTHLGSATIANAGTMNLTADSDWSLDNTVTGDGTLVKLGGATLSVDQALAGFTGPTQVDAGTLQLAANGAMAGDARIASGAQLTALDGAFVHGTVDNAGTLTANAGNATVGALNNAGLVRLGGASVGNTLTVAGNYTGQGGTVQINTVLDGDNSLTDRLIVQGDTAGSSKLHVDAVSGTGAYSNADGIQVVRVDGQSNGTFGLDGRVVAGAFEYDLYHGGKADPNDGDWYLRSDAPVVVTPPDTSGTPGTPDSGGTPGTGGTPAPLGPQRLRPEVGAYLGNQYMAGTMLKQTLRDRAGELAFVEGRQDGGFAGWARVQRDEMQSGVSRNGVKQLDVRGDSSVVQVGAETVRHPGEGRLHVGLMGSHGEADTHSQSDVSGRQTEGRVSGNAIGAYGTWFAKANSAPGESTGLYVDGWAQFGRFDNKVHGEGLPTESYNADSWSASLEAGYGLAVHRGEHSTVYLEPQVQAIYSDYSADDHVEANLTRVDGTDSNGLTTRVGARLYGRTDAGAGKRVQPFVEANWWHNGYHDGVAFDGVRTSLDRSSNVYEIKAGAEADLGSKWTGWFNLGVQQGSDDDRGVTGMLGIRKGW</sequence>
<dbReference type="InterPro" id="IPR030895">
    <property type="entry name" value="T5SS_PEPC_rpt"/>
</dbReference>
<dbReference type="PANTHER" id="PTHR35037">
    <property type="entry name" value="C-TERMINAL REGION OF AIDA-LIKE PROTEIN"/>
    <property type="match status" value="1"/>
</dbReference>
<dbReference type="Gene3D" id="2.40.128.130">
    <property type="entry name" value="Autotransporter beta-domain"/>
    <property type="match status" value="1"/>
</dbReference>